<accession>A0A0G0ZJ73</accession>
<feature type="binding site" evidence="6">
    <location>
        <begin position="88"/>
        <end position="90"/>
    </location>
    <ligand>
        <name>L-histidine</name>
        <dbReference type="ChEBI" id="CHEBI:57595"/>
    </ligand>
</feature>
<feature type="binding site" evidence="6">
    <location>
        <begin position="267"/>
        <end position="268"/>
    </location>
    <ligand>
        <name>L-histidine</name>
        <dbReference type="ChEBI" id="CHEBI:57595"/>
    </ligand>
</feature>
<sequence length="431" mass="49382">MSSKVKKELLKTARGTRDLLEEELLIWDEIKKVAEDISRYYGFKKIVTPHFEHAELFGASLGEASDIVEKQMYTFRTRGGDQLTLRPEGTVPLVRAYFEHGMASLPQPVMLYYAGSFFRHEAPQKWRYREFGQFGLEILGEDLGIADSTIIRVLSLALKDLGIEAELELNTIGDKECRPAYRKDLIAYYKKNFNFLCKDCKRRFKENPLRLLDCKEPSCVELRAKAPQMIEYVCEDCKNHFKSVLDFMDALEMPYRLNPYLVRGLDYYTRTVFEFAIQGEEGRRIEVGGGGRYDYLADVLAFKHLPAVGGALGIDRLAEILKEKNKGEELQKLKNPKVFLIQIGEAAKKKSLFLMEEFRKAKIPMSQSLSKDSIRGQLRIAAKLGVDFGLIIGQKEAMEGTVIVRDMDSGIQESLPMDRAIERLKLKVKFR</sequence>
<dbReference type="PANTHER" id="PTHR43707">
    <property type="entry name" value="HISTIDYL-TRNA SYNTHETASE"/>
    <property type="match status" value="1"/>
</dbReference>
<comment type="subcellular location">
    <subcellularLocation>
        <location evidence="5">Cytoplasm</location>
    </subcellularLocation>
</comment>
<feature type="binding site" evidence="6">
    <location>
        <position position="137"/>
    </location>
    <ligand>
        <name>L-histidine</name>
        <dbReference type="ChEBI" id="CHEBI:57595"/>
    </ligand>
</feature>
<dbReference type="EC" id="6.1.1.21" evidence="5"/>
<dbReference type="PIRSF" id="PIRSF001549">
    <property type="entry name" value="His-tRNA_synth"/>
    <property type="match status" value="1"/>
</dbReference>
<comment type="caution">
    <text evidence="8">The sequence shown here is derived from an EMBL/GenBank/DDBJ whole genome shotgun (WGS) entry which is preliminary data.</text>
</comment>
<keyword evidence="5" id="KW-0648">Protein biosynthesis</keyword>
<dbReference type="GO" id="GO:0005737">
    <property type="term" value="C:cytoplasm"/>
    <property type="evidence" value="ECO:0007669"/>
    <property type="project" value="UniProtKB-SubCell"/>
</dbReference>
<evidence type="ECO:0000256" key="4">
    <source>
        <dbReference type="ARBA" id="ARBA00047639"/>
    </source>
</evidence>
<evidence type="ECO:0000256" key="6">
    <source>
        <dbReference type="PIRSR" id="PIRSR001549-1"/>
    </source>
</evidence>
<keyword evidence="2 5" id="KW-0547">Nucleotide-binding</keyword>
<dbReference type="Gene3D" id="3.30.930.10">
    <property type="entry name" value="Bira Bifunctional Protein, Domain 2"/>
    <property type="match status" value="1"/>
</dbReference>
<evidence type="ECO:0000256" key="1">
    <source>
        <dbReference type="ARBA" id="ARBA00008226"/>
    </source>
</evidence>
<dbReference type="Pfam" id="PF13393">
    <property type="entry name" value="tRNA-synt_His"/>
    <property type="match status" value="1"/>
</dbReference>
<dbReference type="STRING" id="1618659.UV11_C0003G0012"/>
<dbReference type="InterPro" id="IPR036621">
    <property type="entry name" value="Anticodon-bd_dom_sf"/>
</dbReference>
<comment type="similarity">
    <text evidence="1 5">Belongs to the class-II aminoacyl-tRNA synthetase family.</text>
</comment>
<dbReference type="HAMAP" id="MF_00127">
    <property type="entry name" value="His_tRNA_synth"/>
    <property type="match status" value="1"/>
</dbReference>
<dbReference type="PATRIC" id="fig|1618659.3.peg.134"/>
<dbReference type="Proteomes" id="UP000034036">
    <property type="component" value="Unassembled WGS sequence"/>
</dbReference>
<reference evidence="8 9" key="1">
    <citation type="journal article" date="2015" name="Nature">
        <title>rRNA introns, odd ribosomes, and small enigmatic genomes across a large radiation of phyla.</title>
        <authorList>
            <person name="Brown C.T."/>
            <person name="Hug L.A."/>
            <person name="Thomas B.C."/>
            <person name="Sharon I."/>
            <person name="Castelle C.J."/>
            <person name="Singh A."/>
            <person name="Wilkins M.J."/>
            <person name="Williams K.H."/>
            <person name="Banfield J.F."/>
        </authorList>
    </citation>
    <scope>NUCLEOTIDE SEQUENCE [LARGE SCALE GENOMIC DNA]</scope>
</reference>
<dbReference type="InterPro" id="IPR041715">
    <property type="entry name" value="HisRS-like_core"/>
</dbReference>
<evidence type="ECO:0000259" key="7">
    <source>
        <dbReference type="PROSITE" id="PS50862"/>
    </source>
</evidence>
<dbReference type="GO" id="GO:0006427">
    <property type="term" value="P:histidyl-tRNA aminoacylation"/>
    <property type="evidence" value="ECO:0007669"/>
    <property type="project" value="UniProtKB-UniRule"/>
</dbReference>
<dbReference type="GO" id="GO:0004821">
    <property type="term" value="F:histidine-tRNA ligase activity"/>
    <property type="evidence" value="ECO:0007669"/>
    <property type="project" value="UniProtKB-UniRule"/>
</dbReference>
<dbReference type="AlphaFoldDB" id="A0A0G0ZJ73"/>
<feature type="binding site" evidence="6">
    <location>
        <position position="133"/>
    </location>
    <ligand>
        <name>L-histidine</name>
        <dbReference type="ChEBI" id="CHEBI:57595"/>
    </ligand>
</feature>
<dbReference type="PROSITE" id="PS50862">
    <property type="entry name" value="AA_TRNA_LIGASE_II"/>
    <property type="match status" value="1"/>
</dbReference>
<protein>
    <recommendedName>
        <fullName evidence="5">Histidine--tRNA ligase</fullName>
        <ecNumber evidence="5">6.1.1.21</ecNumber>
    </recommendedName>
    <alternativeName>
        <fullName evidence="5">Histidyl-tRNA synthetase</fullName>
        <shortName evidence="5">HisRS</shortName>
    </alternativeName>
</protein>
<evidence type="ECO:0000256" key="2">
    <source>
        <dbReference type="ARBA" id="ARBA00022741"/>
    </source>
</evidence>
<gene>
    <name evidence="5" type="primary">hisS</name>
    <name evidence="8" type="ORF">UV11_C0003G0012</name>
</gene>
<dbReference type="PANTHER" id="PTHR43707:SF1">
    <property type="entry name" value="HISTIDINE--TRNA LIGASE, MITOCHONDRIAL-RELATED"/>
    <property type="match status" value="1"/>
</dbReference>
<dbReference type="CDD" id="cd00773">
    <property type="entry name" value="HisRS-like_core"/>
    <property type="match status" value="1"/>
</dbReference>
<dbReference type="InterPro" id="IPR015807">
    <property type="entry name" value="His-tRNA-ligase"/>
</dbReference>
<keyword evidence="5 8" id="KW-0436">Ligase</keyword>
<organism evidence="8 9">
    <name type="scientific">Candidatus Giovannonibacteria bacterium GW2011_GWF2_42_19</name>
    <dbReference type="NCBI Taxonomy" id="1618659"/>
    <lineage>
        <taxon>Bacteria</taxon>
        <taxon>Candidatus Giovannoniibacteriota</taxon>
    </lineage>
</organism>
<feature type="binding site" evidence="6">
    <location>
        <position position="119"/>
    </location>
    <ligand>
        <name>L-histidine</name>
        <dbReference type="ChEBI" id="CHEBI:57595"/>
    </ligand>
</feature>
<dbReference type="SUPFAM" id="SSF55681">
    <property type="entry name" value="Class II aaRS and biotin synthetases"/>
    <property type="match status" value="1"/>
</dbReference>
<keyword evidence="3 5" id="KW-0030">Aminoacyl-tRNA synthetase</keyword>
<proteinExistence type="inferred from homology"/>
<dbReference type="SUPFAM" id="SSF52954">
    <property type="entry name" value="Class II aaRS ABD-related"/>
    <property type="match status" value="1"/>
</dbReference>
<feature type="domain" description="Aminoacyl-transfer RNA synthetases class-II family profile" evidence="7">
    <location>
        <begin position="1"/>
        <end position="336"/>
    </location>
</feature>
<dbReference type="NCBIfam" id="TIGR00442">
    <property type="entry name" value="hisS"/>
    <property type="match status" value="1"/>
</dbReference>
<dbReference type="Pfam" id="PF03129">
    <property type="entry name" value="HGTP_anticodon"/>
    <property type="match status" value="1"/>
</dbReference>
<keyword evidence="5" id="KW-0067">ATP-binding</keyword>
<dbReference type="InterPro" id="IPR045864">
    <property type="entry name" value="aa-tRNA-synth_II/BPL/LPL"/>
</dbReference>
<dbReference type="EMBL" id="LCDF01000003">
    <property type="protein sequence ID" value="KKS48785.1"/>
    <property type="molecule type" value="Genomic_DNA"/>
</dbReference>
<dbReference type="Gene3D" id="3.40.50.800">
    <property type="entry name" value="Anticodon-binding domain"/>
    <property type="match status" value="1"/>
</dbReference>
<feature type="binding site" evidence="6">
    <location>
        <position position="263"/>
    </location>
    <ligand>
        <name>L-histidine</name>
        <dbReference type="ChEBI" id="CHEBI:57595"/>
    </ligand>
</feature>
<comment type="catalytic activity">
    <reaction evidence="4 5">
        <text>tRNA(His) + L-histidine + ATP = L-histidyl-tRNA(His) + AMP + diphosphate + H(+)</text>
        <dbReference type="Rhea" id="RHEA:17313"/>
        <dbReference type="Rhea" id="RHEA-COMP:9665"/>
        <dbReference type="Rhea" id="RHEA-COMP:9689"/>
        <dbReference type="ChEBI" id="CHEBI:15378"/>
        <dbReference type="ChEBI" id="CHEBI:30616"/>
        <dbReference type="ChEBI" id="CHEBI:33019"/>
        <dbReference type="ChEBI" id="CHEBI:57595"/>
        <dbReference type="ChEBI" id="CHEBI:78442"/>
        <dbReference type="ChEBI" id="CHEBI:78527"/>
        <dbReference type="ChEBI" id="CHEBI:456215"/>
        <dbReference type="EC" id="6.1.1.21"/>
    </reaction>
</comment>
<dbReference type="InterPro" id="IPR006195">
    <property type="entry name" value="aa-tRNA-synth_II"/>
</dbReference>
<dbReference type="GO" id="GO:0005524">
    <property type="term" value="F:ATP binding"/>
    <property type="evidence" value="ECO:0007669"/>
    <property type="project" value="UniProtKB-UniRule"/>
</dbReference>
<evidence type="ECO:0000313" key="9">
    <source>
        <dbReference type="Proteomes" id="UP000034036"/>
    </source>
</evidence>
<evidence type="ECO:0000256" key="3">
    <source>
        <dbReference type="ARBA" id="ARBA00023146"/>
    </source>
</evidence>
<comment type="subunit">
    <text evidence="5">Homodimer.</text>
</comment>
<dbReference type="InterPro" id="IPR004154">
    <property type="entry name" value="Anticodon-bd"/>
</dbReference>
<dbReference type="InterPro" id="IPR004516">
    <property type="entry name" value="HisRS/HisZ"/>
</dbReference>
<evidence type="ECO:0000313" key="8">
    <source>
        <dbReference type="EMBL" id="KKS48785.1"/>
    </source>
</evidence>
<name>A0A0G0ZJ73_9BACT</name>
<keyword evidence="5" id="KW-0963">Cytoplasm</keyword>
<evidence type="ECO:0000256" key="5">
    <source>
        <dbReference type="HAMAP-Rule" id="MF_00127"/>
    </source>
</evidence>